<proteinExistence type="predicted"/>
<reference evidence="1" key="2">
    <citation type="submission" date="2020-11" db="EMBL/GenBank/DDBJ databases">
        <authorList>
            <person name="McCartney M.A."/>
            <person name="Auch B."/>
            <person name="Kono T."/>
            <person name="Mallez S."/>
            <person name="Becker A."/>
            <person name="Gohl D.M."/>
            <person name="Silverstein K.A.T."/>
            <person name="Koren S."/>
            <person name="Bechman K.B."/>
            <person name="Herman A."/>
            <person name="Abrahante J.E."/>
            <person name="Garbe J."/>
        </authorList>
    </citation>
    <scope>NUCLEOTIDE SEQUENCE</scope>
    <source>
        <strain evidence="1">Duluth1</strain>
        <tissue evidence="1">Whole animal</tissue>
    </source>
</reference>
<name>A0A9D4RW78_DREPO</name>
<keyword evidence="2" id="KW-1185">Reference proteome</keyword>
<evidence type="ECO:0000313" key="1">
    <source>
        <dbReference type="EMBL" id="KAH3880877.1"/>
    </source>
</evidence>
<dbReference type="Gene3D" id="3.10.10.10">
    <property type="entry name" value="HIV Type 1 Reverse Transcriptase, subunit A, domain 1"/>
    <property type="match status" value="1"/>
</dbReference>
<comment type="caution">
    <text evidence="1">The sequence shown here is derived from an EMBL/GenBank/DDBJ whole genome shotgun (WGS) entry which is preliminary data.</text>
</comment>
<dbReference type="AlphaFoldDB" id="A0A9D4RW78"/>
<reference evidence="1" key="1">
    <citation type="journal article" date="2019" name="bioRxiv">
        <title>The Genome of the Zebra Mussel, Dreissena polymorpha: A Resource for Invasive Species Research.</title>
        <authorList>
            <person name="McCartney M.A."/>
            <person name="Auch B."/>
            <person name="Kono T."/>
            <person name="Mallez S."/>
            <person name="Zhang Y."/>
            <person name="Obille A."/>
            <person name="Becker A."/>
            <person name="Abrahante J.E."/>
            <person name="Garbe J."/>
            <person name="Badalamenti J.P."/>
            <person name="Herman A."/>
            <person name="Mangelson H."/>
            <person name="Liachko I."/>
            <person name="Sullivan S."/>
            <person name="Sone E.D."/>
            <person name="Koren S."/>
            <person name="Silverstein K.A.T."/>
            <person name="Beckman K.B."/>
            <person name="Gohl D.M."/>
        </authorList>
    </citation>
    <scope>NUCLEOTIDE SEQUENCE</scope>
    <source>
        <strain evidence="1">Duluth1</strain>
        <tissue evidence="1">Whole animal</tissue>
    </source>
</reference>
<dbReference type="Proteomes" id="UP000828390">
    <property type="component" value="Unassembled WGS sequence"/>
</dbReference>
<dbReference type="InterPro" id="IPR043502">
    <property type="entry name" value="DNA/RNA_pol_sf"/>
</dbReference>
<gene>
    <name evidence="1" type="ORF">DPMN_004799</name>
</gene>
<evidence type="ECO:0000313" key="2">
    <source>
        <dbReference type="Proteomes" id="UP000828390"/>
    </source>
</evidence>
<accession>A0A9D4RW78</accession>
<organism evidence="1 2">
    <name type="scientific">Dreissena polymorpha</name>
    <name type="common">Zebra mussel</name>
    <name type="synonym">Mytilus polymorpha</name>
    <dbReference type="NCBI Taxonomy" id="45954"/>
    <lineage>
        <taxon>Eukaryota</taxon>
        <taxon>Metazoa</taxon>
        <taxon>Spiralia</taxon>
        <taxon>Lophotrochozoa</taxon>
        <taxon>Mollusca</taxon>
        <taxon>Bivalvia</taxon>
        <taxon>Autobranchia</taxon>
        <taxon>Heteroconchia</taxon>
        <taxon>Euheterodonta</taxon>
        <taxon>Imparidentia</taxon>
        <taxon>Neoheterodontei</taxon>
        <taxon>Myida</taxon>
        <taxon>Dreissenoidea</taxon>
        <taxon>Dreissenidae</taxon>
        <taxon>Dreissena</taxon>
    </lineage>
</organism>
<dbReference type="SUPFAM" id="SSF56672">
    <property type="entry name" value="DNA/RNA polymerases"/>
    <property type="match status" value="1"/>
</dbReference>
<protein>
    <submittedName>
        <fullName evidence="1">Uncharacterized protein</fullName>
    </submittedName>
</protein>
<sequence>MDRIAHYGYFVFSAVKHTIDVGNHRPIKVPPRRVPKAFEGEEEKIIKQQLEAGVIRESNSPWIQDREQGSEQGVSPKGVEEELFGLKSSDIDTTLNVSDQFKSSLLVDHSPESIAKLQRNDPDVGYIIICEKETKDFRNIQSRFLSTECARIYLVHFL</sequence>
<dbReference type="EMBL" id="JAIWYP010000001">
    <property type="protein sequence ID" value="KAH3880877.1"/>
    <property type="molecule type" value="Genomic_DNA"/>
</dbReference>